<keyword evidence="1" id="KW-0472">Membrane</keyword>
<dbReference type="PANTHER" id="PTHR33121">
    <property type="entry name" value="CYCLIC DI-GMP PHOSPHODIESTERASE PDEF"/>
    <property type="match status" value="1"/>
</dbReference>
<dbReference type="Gene3D" id="3.20.20.450">
    <property type="entry name" value="EAL domain"/>
    <property type="match status" value="1"/>
</dbReference>
<dbReference type="PANTHER" id="PTHR33121:SF56">
    <property type="entry name" value="SIGNALLING PROTEIN WITH EAL AND C2 DOMAINS"/>
    <property type="match status" value="1"/>
</dbReference>
<accession>A0ABW0YBG8</accession>
<evidence type="ECO:0000256" key="1">
    <source>
        <dbReference type="SAM" id="Phobius"/>
    </source>
</evidence>
<organism evidence="3 4">
    <name type="scientific">Aeromonas eucrenophila</name>
    <dbReference type="NCBI Taxonomy" id="649"/>
    <lineage>
        <taxon>Bacteria</taxon>
        <taxon>Pseudomonadati</taxon>
        <taxon>Pseudomonadota</taxon>
        <taxon>Gammaproteobacteria</taxon>
        <taxon>Aeromonadales</taxon>
        <taxon>Aeromonadaceae</taxon>
        <taxon>Aeromonas</taxon>
    </lineage>
</organism>
<feature type="transmembrane region" description="Helical" evidence="1">
    <location>
        <begin position="234"/>
        <end position="253"/>
    </location>
</feature>
<sequence>MKRLSPLWISPLLFTLPILICLLLSQLVSSALAHYLLKEKRAEIEAAMVERQQELEASIDYQLAHFALDCGERDMRLLRDPKLYSRHIRLQGLKLASGKGCSSLGPDLPIVDASSLPEPAAGSFGLTATQPEFDTEQELVVFARQRGALAYWILSNSWSHTILKRPCANCFYLELAPRTAVSLNHQLFPRGDQTIKDEPGSYHLDFVLPSGSVHQTLWAGQALQQHAQALAYRYALWMGGVLGALLLTGYWLLRNYRRSLKGLLHTGLARQEFVPFYQPVVDSRSQRVVGFEALLRWQRDDDVTAPGAFIAYAEQQGLILPMTEQLLGKVIADLPQLAPEQWVSVNLVAAHIEQPYLRNLLEHHDWPSPARLTFELTEREPIMDIETATSEISALQERGYHFKLDDFGTGYGGFAYLQRLGIRQIKIDKMFVDTIGTDDPKRSLLDAIIAFGLESDMEMIAEGVETRAQVDYLAQHGVHLIQGYLYARPMPLPDLLHWQQTRGGH</sequence>
<evidence type="ECO:0000259" key="2">
    <source>
        <dbReference type="PROSITE" id="PS50883"/>
    </source>
</evidence>
<protein>
    <submittedName>
        <fullName evidence="3">EAL domain-containing protein</fullName>
    </submittedName>
</protein>
<dbReference type="Proteomes" id="UP001596132">
    <property type="component" value="Unassembled WGS sequence"/>
</dbReference>
<dbReference type="SMART" id="SM00052">
    <property type="entry name" value="EAL"/>
    <property type="match status" value="1"/>
</dbReference>
<dbReference type="RefSeq" id="WP_042642794.1">
    <property type="nucleotide sequence ID" value="NZ_CDDF01000014.1"/>
</dbReference>
<dbReference type="InterPro" id="IPR001633">
    <property type="entry name" value="EAL_dom"/>
</dbReference>
<keyword evidence="1" id="KW-1133">Transmembrane helix</keyword>
<gene>
    <name evidence="3" type="ORF">ACFPVW_13715</name>
</gene>
<evidence type="ECO:0000313" key="3">
    <source>
        <dbReference type="EMBL" id="MFC5707089.1"/>
    </source>
</evidence>
<dbReference type="PROSITE" id="PS50883">
    <property type="entry name" value="EAL"/>
    <property type="match status" value="1"/>
</dbReference>
<dbReference type="CDD" id="cd01948">
    <property type="entry name" value="EAL"/>
    <property type="match status" value="1"/>
</dbReference>
<proteinExistence type="predicted"/>
<dbReference type="EMBL" id="JBHSPP010000015">
    <property type="protein sequence ID" value="MFC5707089.1"/>
    <property type="molecule type" value="Genomic_DNA"/>
</dbReference>
<reference evidence="4" key="1">
    <citation type="journal article" date="2019" name="Int. J. Syst. Evol. Microbiol.">
        <title>The Global Catalogue of Microorganisms (GCM) 10K type strain sequencing project: providing services to taxonomists for standard genome sequencing and annotation.</title>
        <authorList>
            <consortium name="The Broad Institute Genomics Platform"/>
            <consortium name="The Broad Institute Genome Sequencing Center for Infectious Disease"/>
            <person name="Wu L."/>
            <person name="Ma J."/>
        </authorList>
    </citation>
    <scope>NUCLEOTIDE SEQUENCE [LARGE SCALE GENOMIC DNA]</scope>
    <source>
        <strain evidence="4">KCTC 15012</strain>
    </source>
</reference>
<comment type="caution">
    <text evidence="3">The sequence shown here is derived from an EMBL/GenBank/DDBJ whole genome shotgun (WGS) entry which is preliminary data.</text>
</comment>
<dbReference type="InterPro" id="IPR035919">
    <property type="entry name" value="EAL_sf"/>
</dbReference>
<feature type="domain" description="EAL" evidence="2">
    <location>
        <begin position="257"/>
        <end position="503"/>
    </location>
</feature>
<dbReference type="InterPro" id="IPR050706">
    <property type="entry name" value="Cyclic-di-GMP_PDE-like"/>
</dbReference>
<evidence type="ECO:0000313" key="4">
    <source>
        <dbReference type="Proteomes" id="UP001596132"/>
    </source>
</evidence>
<name>A0ABW0YBG8_9GAMM</name>
<keyword evidence="4" id="KW-1185">Reference proteome</keyword>
<dbReference type="SUPFAM" id="SSF141868">
    <property type="entry name" value="EAL domain-like"/>
    <property type="match status" value="1"/>
</dbReference>
<dbReference type="Pfam" id="PF00563">
    <property type="entry name" value="EAL"/>
    <property type="match status" value="1"/>
</dbReference>
<keyword evidence="1" id="KW-0812">Transmembrane</keyword>